<reference evidence="2 3" key="1">
    <citation type="submission" date="2021-02" db="EMBL/GenBank/DDBJ databases">
        <title>Porcisia hertigi Genome sequencing and assembly.</title>
        <authorList>
            <person name="Almutairi H."/>
            <person name="Gatherer D."/>
        </authorList>
    </citation>
    <scope>NUCLEOTIDE SEQUENCE [LARGE SCALE GENOMIC DNA]</scope>
    <source>
        <strain evidence="2 3">C119</strain>
    </source>
</reference>
<sequence>MRFGTADSRPLTSRKMTLQPRVRDGLTAGSTGIMPSEHHSGLADVKPRLMSQRPSSMPAGLSSVRPRVQARRHLDPNFTSLTDDAKRAEGRLGRAHVVSSEQQTREDVYYATGQATVVQPPGAECNLCLKSYYYTPLSERDRPSPQRRQRTGFRADAHTTSFQLSEARLRHIKQEHPEYEGEVTRALQQHHGNYSIVETEKKISRRVAVEGYAHGSDARVAQIEASTKYHGTPDLGSPTPAIERSVPYALGEACQPRADTQLSCASHVRLFPGRERSSPPPENPVKPYDRHLHDGPAPYDSVTVSGEAYPSPPEVGVRSNIYTKPKLLHTDENRRRSCSEDLDSLALKRARARSGASASQERPHFIFGPEPAPQARPPSLRYRTEARWKAQERDTQERRTGRALYPQSYRATSLW</sequence>
<proteinExistence type="predicted"/>
<comment type="caution">
    <text evidence="2">The sequence shown here is derived from an EMBL/GenBank/DDBJ whole genome shotgun (WGS) entry which is preliminary data.</text>
</comment>
<dbReference type="OrthoDB" id="271468at2759"/>
<protein>
    <submittedName>
        <fullName evidence="2">Uncharacterized protein</fullName>
    </submittedName>
</protein>
<dbReference type="EMBL" id="JAFJZO010000034">
    <property type="protein sequence ID" value="KAG5493790.1"/>
    <property type="molecule type" value="Genomic_DNA"/>
</dbReference>
<evidence type="ECO:0000256" key="1">
    <source>
        <dbReference type="SAM" id="MobiDB-lite"/>
    </source>
</evidence>
<keyword evidence="3" id="KW-1185">Reference proteome</keyword>
<organism evidence="2 3">
    <name type="scientific">Porcisia hertigi</name>
    <dbReference type="NCBI Taxonomy" id="2761500"/>
    <lineage>
        <taxon>Eukaryota</taxon>
        <taxon>Discoba</taxon>
        <taxon>Euglenozoa</taxon>
        <taxon>Kinetoplastea</taxon>
        <taxon>Metakinetoplastina</taxon>
        <taxon>Trypanosomatida</taxon>
        <taxon>Trypanosomatidae</taxon>
        <taxon>Leishmaniinae</taxon>
        <taxon>Porcisia</taxon>
    </lineage>
</organism>
<dbReference type="KEGG" id="phet:94287745"/>
<gene>
    <name evidence="2" type="ORF">JKF63_01622</name>
</gene>
<dbReference type="AlphaFoldDB" id="A0A836L449"/>
<dbReference type="Proteomes" id="UP000674318">
    <property type="component" value="Unassembled WGS sequence"/>
</dbReference>
<feature type="region of interest" description="Disordered" evidence="1">
    <location>
        <begin position="352"/>
        <end position="415"/>
    </location>
</feature>
<name>A0A836L449_9TRYP</name>
<feature type="compositionally biased region" description="Basic and acidic residues" evidence="1">
    <location>
        <begin position="382"/>
        <end position="400"/>
    </location>
</feature>
<evidence type="ECO:0000313" key="3">
    <source>
        <dbReference type="Proteomes" id="UP000674318"/>
    </source>
</evidence>
<feature type="region of interest" description="Disordered" evidence="1">
    <location>
        <begin position="1"/>
        <end position="44"/>
    </location>
</feature>
<dbReference type="GeneID" id="94287745"/>
<feature type="region of interest" description="Disordered" evidence="1">
    <location>
        <begin position="271"/>
        <end position="318"/>
    </location>
</feature>
<dbReference type="RefSeq" id="XP_067753825.1">
    <property type="nucleotide sequence ID" value="XM_067897668.1"/>
</dbReference>
<evidence type="ECO:0000313" key="2">
    <source>
        <dbReference type="EMBL" id="KAG5493790.1"/>
    </source>
</evidence>
<accession>A0A836L449</accession>